<gene>
    <name evidence="2" type="ORF">BKG76_07235</name>
</gene>
<dbReference type="GeneID" id="57166592"/>
<keyword evidence="1" id="KW-1133">Transmembrane helix</keyword>
<proteinExistence type="predicted"/>
<dbReference type="Pfam" id="PF26327">
    <property type="entry name" value="LpqS"/>
    <property type="match status" value="1"/>
</dbReference>
<evidence type="ECO:0000256" key="1">
    <source>
        <dbReference type="SAM" id="Phobius"/>
    </source>
</evidence>
<dbReference type="EMBL" id="MLIK01000018">
    <property type="protein sequence ID" value="OHU26782.1"/>
    <property type="molecule type" value="Genomic_DNA"/>
</dbReference>
<protein>
    <recommendedName>
        <fullName evidence="4">Lipoprotein LpqS</fullName>
    </recommendedName>
</protein>
<dbReference type="AlphaFoldDB" id="A0A1S1LBA9"/>
<keyword evidence="1" id="KW-0812">Transmembrane</keyword>
<feature type="transmembrane region" description="Helical" evidence="1">
    <location>
        <begin position="96"/>
        <end position="114"/>
    </location>
</feature>
<reference evidence="2 3" key="1">
    <citation type="submission" date="2016-10" db="EMBL/GenBank/DDBJ databases">
        <title>Evaluation of Human, Veterinary and Environmental Mycobacterium chelonae Isolates by Core Genome Phylogenomic Analysis, Targeted Gene Comparison, and Anti-microbial Susceptibility Patterns: A Tale of Mistaken Identities.</title>
        <authorList>
            <person name="Fogelson S.B."/>
            <person name="Camus A.C."/>
            <person name="Lorenz W."/>
            <person name="Vasireddy R."/>
            <person name="Vasireddy S."/>
            <person name="Smith T."/>
            <person name="Brown-Elliott B.A."/>
            <person name="Wallace R.J.Jr."/>
            <person name="Hasan N.A."/>
            <person name="Reischl U."/>
            <person name="Sanchez S."/>
        </authorList>
    </citation>
    <scope>NUCLEOTIDE SEQUENCE [LARGE SCALE GENOMIC DNA]</scope>
    <source>
        <strain evidence="2 3">1559</strain>
    </source>
</reference>
<dbReference type="Proteomes" id="UP000179616">
    <property type="component" value="Unassembled WGS sequence"/>
</dbReference>
<dbReference type="STRING" id="948102.BKG76_07235"/>
<evidence type="ECO:0000313" key="2">
    <source>
        <dbReference type="EMBL" id="OHU26782.1"/>
    </source>
</evidence>
<keyword evidence="1" id="KW-0472">Membrane</keyword>
<accession>A0A1S1LBA9</accession>
<evidence type="ECO:0008006" key="4">
    <source>
        <dbReference type="Google" id="ProtNLM"/>
    </source>
</evidence>
<dbReference type="OrthoDB" id="4764621at2"/>
<organism evidence="2 3">
    <name type="scientific">Mycobacteroides franklinii</name>
    <dbReference type="NCBI Taxonomy" id="948102"/>
    <lineage>
        <taxon>Bacteria</taxon>
        <taxon>Bacillati</taxon>
        <taxon>Actinomycetota</taxon>
        <taxon>Actinomycetes</taxon>
        <taxon>Mycobacteriales</taxon>
        <taxon>Mycobacteriaceae</taxon>
        <taxon>Mycobacteroides</taxon>
    </lineage>
</organism>
<feature type="transmembrane region" description="Helical" evidence="1">
    <location>
        <begin position="12"/>
        <end position="35"/>
    </location>
</feature>
<comment type="caution">
    <text evidence="2">The sequence shown here is derived from an EMBL/GenBank/DDBJ whole genome shotgun (WGS) entry which is preliminary data.</text>
</comment>
<dbReference type="RefSeq" id="WP_070937042.1">
    <property type="nucleotide sequence ID" value="NZ_MLIK01000018.1"/>
</dbReference>
<sequence length="145" mass="15281">MALNGDRVVGRGAPITVSALLRALLILAVLLVPVLKCPQTGDATTGIAGGTATVSTHIAEIPHVLAAAVDGGNHHECRTPPVTAAIAAVGSAPHGWVIALAMMSFVALALWVAWSPRKRGPPRQRPHWLLSSGRDHLLRFCVMRR</sequence>
<evidence type="ECO:0000313" key="3">
    <source>
        <dbReference type="Proteomes" id="UP000179616"/>
    </source>
</evidence>
<dbReference type="InterPro" id="IPR058714">
    <property type="entry name" value="LpqS"/>
</dbReference>
<name>A0A1S1LBA9_9MYCO</name>